<dbReference type="AlphaFoldDB" id="A0A2M4D3Q8"/>
<organism evidence="1">
    <name type="scientific">Anopheles darlingi</name>
    <name type="common">Mosquito</name>
    <dbReference type="NCBI Taxonomy" id="43151"/>
    <lineage>
        <taxon>Eukaryota</taxon>
        <taxon>Metazoa</taxon>
        <taxon>Ecdysozoa</taxon>
        <taxon>Arthropoda</taxon>
        <taxon>Hexapoda</taxon>
        <taxon>Insecta</taxon>
        <taxon>Pterygota</taxon>
        <taxon>Neoptera</taxon>
        <taxon>Endopterygota</taxon>
        <taxon>Diptera</taxon>
        <taxon>Nematocera</taxon>
        <taxon>Culicoidea</taxon>
        <taxon>Culicidae</taxon>
        <taxon>Anophelinae</taxon>
        <taxon>Anopheles</taxon>
    </lineage>
</organism>
<dbReference type="EMBL" id="GGFL01008046">
    <property type="protein sequence ID" value="MBW72224.1"/>
    <property type="molecule type" value="Transcribed_RNA"/>
</dbReference>
<proteinExistence type="predicted"/>
<accession>A0A2M4D3Q8</accession>
<reference evidence="1" key="1">
    <citation type="submission" date="2018-01" db="EMBL/GenBank/DDBJ databases">
        <title>An insight into the sialome of Amazonian anophelines.</title>
        <authorList>
            <person name="Ribeiro J.M."/>
            <person name="Scarpassa V."/>
            <person name="Calvo E."/>
        </authorList>
    </citation>
    <scope>NUCLEOTIDE SEQUENCE</scope>
</reference>
<evidence type="ECO:0000313" key="1">
    <source>
        <dbReference type="EMBL" id="MBW72224.1"/>
    </source>
</evidence>
<protein>
    <submittedName>
        <fullName evidence="1">Putative secreted protein</fullName>
    </submittedName>
</protein>
<sequence length="72" mass="7571">MSPVTSWYSRVWSACNAALVAAFGSGDFFGEAVTSVRSASTVCLALFNITLRACIASPSAVRSLRRKGVKVA</sequence>
<name>A0A2M4D3Q8_ANODA</name>